<dbReference type="SUPFAM" id="SSF46689">
    <property type="entry name" value="Homeodomain-like"/>
    <property type="match status" value="1"/>
</dbReference>
<dbReference type="InterPro" id="IPR035965">
    <property type="entry name" value="PAS-like_dom_sf"/>
</dbReference>
<feature type="domain" description="Sigma-54 factor interaction" evidence="8">
    <location>
        <begin position="160"/>
        <end position="389"/>
    </location>
</feature>
<dbReference type="GO" id="GO:0006355">
    <property type="term" value="P:regulation of DNA-templated transcription"/>
    <property type="evidence" value="ECO:0007669"/>
    <property type="project" value="InterPro"/>
</dbReference>
<dbReference type="InterPro" id="IPR025944">
    <property type="entry name" value="Sigma_54_int_dom_CS"/>
</dbReference>
<keyword evidence="12" id="KW-1185">Reference proteome</keyword>
<keyword evidence="3" id="KW-0067">ATP-binding</keyword>
<dbReference type="InterPro" id="IPR002078">
    <property type="entry name" value="Sigma_54_int"/>
</dbReference>
<evidence type="ECO:0000256" key="7">
    <source>
        <dbReference type="SAM" id="Coils"/>
    </source>
</evidence>
<gene>
    <name evidence="11" type="ORF">D8M06_17690</name>
</gene>
<dbReference type="AlphaFoldDB" id="A0A494ZTN8"/>
<dbReference type="Gene3D" id="1.10.8.60">
    <property type="match status" value="1"/>
</dbReference>
<dbReference type="SUPFAM" id="SSF55785">
    <property type="entry name" value="PYP-like sensor domain (PAS domain)"/>
    <property type="match status" value="1"/>
</dbReference>
<dbReference type="Gene3D" id="1.10.10.60">
    <property type="entry name" value="Homeodomain-like"/>
    <property type="match status" value="1"/>
</dbReference>
<evidence type="ECO:0000259" key="10">
    <source>
        <dbReference type="PROSITE" id="PS50113"/>
    </source>
</evidence>
<dbReference type="InterPro" id="IPR009057">
    <property type="entry name" value="Homeodomain-like_sf"/>
</dbReference>
<dbReference type="InterPro" id="IPR058031">
    <property type="entry name" value="AAA_lid_NorR"/>
</dbReference>
<dbReference type="InterPro" id="IPR000700">
    <property type="entry name" value="PAS-assoc_C"/>
</dbReference>
<accession>A0A494ZTN8</accession>
<sequence length="483" mass="55549">MTEILKREITKLEKEVRELKMIFQLNSDEIFVTDANGICLMVNPIAEKHYGIKETQLIGKNVSEMLKNNLFNPSATLKVIEKRTPVNLIQSTHDNRWLHVTSVPVFNEQGNLVRIISNSRDITELFMLRRKIKEMEEIIEKYNLQLENLRKEKDASWQGFVVKSEKMINILNLVDRVAKVDSTILLLGESGVGKTNMAKLIHNKSTRNNAPFIEVNCSAIPPSLFESELFGYEAGAFTGASSAGQKGLLESAHDGTIFLDEISELSIELQTKLLQVIQNKSFLSVGGRRLKHVDIRIIAATNQDLEEMVKRKEFREDLFYRLSVVPIHIPPLRERKEDILNLTMNFLEKINKKYNFNKVLSPKMLESILSYSWPGNVRELENTVERLAVVTEDSVIDANLKFIFNKNYDEDYISLIESLDIQSQLNTRNNMSLNEMMNIFEEKILRHYMEKINSTSKVAEILQSSQSTISRKCIKYGISTQKR</sequence>
<dbReference type="Pfam" id="PF13426">
    <property type="entry name" value="PAS_9"/>
    <property type="match status" value="1"/>
</dbReference>
<dbReference type="EMBL" id="RBZP01000024">
    <property type="protein sequence ID" value="RKQ29329.1"/>
    <property type="molecule type" value="Genomic_DNA"/>
</dbReference>
<evidence type="ECO:0000256" key="1">
    <source>
        <dbReference type="ARBA" id="ARBA00022741"/>
    </source>
</evidence>
<dbReference type="CDD" id="cd00009">
    <property type="entry name" value="AAA"/>
    <property type="match status" value="1"/>
</dbReference>
<dbReference type="InterPro" id="IPR000014">
    <property type="entry name" value="PAS"/>
</dbReference>
<keyword evidence="1" id="KW-0547">Nucleotide-binding</keyword>
<keyword evidence="7" id="KW-0175">Coiled coil</keyword>
<feature type="domain" description="PAS" evidence="9">
    <location>
        <begin position="15"/>
        <end position="66"/>
    </location>
</feature>
<dbReference type="PROSITE" id="PS50112">
    <property type="entry name" value="PAS"/>
    <property type="match status" value="1"/>
</dbReference>
<dbReference type="CDD" id="cd00130">
    <property type="entry name" value="PAS"/>
    <property type="match status" value="1"/>
</dbReference>
<dbReference type="GO" id="GO:0005524">
    <property type="term" value="F:ATP binding"/>
    <property type="evidence" value="ECO:0007669"/>
    <property type="project" value="UniProtKB-KW"/>
</dbReference>
<organism evidence="11 12">
    <name type="scientific">Oceanobacillus halophilus</name>
    <dbReference type="NCBI Taxonomy" id="930130"/>
    <lineage>
        <taxon>Bacteria</taxon>
        <taxon>Bacillati</taxon>
        <taxon>Bacillota</taxon>
        <taxon>Bacilli</taxon>
        <taxon>Bacillales</taxon>
        <taxon>Bacillaceae</taxon>
        <taxon>Oceanobacillus</taxon>
    </lineage>
</organism>
<evidence type="ECO:0000256" key="6">
    <source>
        <dbReference type="ARBA" id="ARBA00029500"/>
    </source>
</evidence>
<comment type="caution">
    <text evidence="11">The sequence shown here is derived from an EMBL/GenBank/DDBJ whole genome shotgun (WGS) entry which is preliminary data.</text>
</comment>
<dbReference type="GO" id="GO:0003677">
    <property type="term" value="F:DNA binding"/>
    <property type="evidence" value="ECO:0007669"/>
    <property type="project" value="UniProtKB-KW"/>
</dbReference>
<dbReference type="Gene3D" id="3.30.450.20">
    <property type="entry name" value="PAS domain"/>
    <property type="match status" value="1"/>
</dbReference>
<name>A0A494ZTN8_9BACI</name>
<dbReference type="Gene3D" id="3.40.50.300">
    <property type="entry name" value="P-loop containing nucleotide triphosphate hydrolases"/>
    <property type="match status" value="1"/>
</dbReference>
<evidence type="ECO:0000256" key="3">
    <source>
        <dbReference type="ARBA" id="ARBA00022840"/>
    </source>
</evidence>
<dbReference type="InterPro" id="IPR027417">
    <property type="entry name" value="P-loop_NTPase"/>
</dbReference>
<dbReference type="PANTHER" id="PTHR32071:SF57">
    <property type="entry name" value="C4-DICARBOXYLATE TRANSPORT TRANSCRIPTIONAL REGULATORY PROTEIN DCTD"/>
    <property type="match status" value="1"/>
</dbReference>
<dbReference type="InterPro" id="IPR025662">
    <property type="entry name" value="Sigma_54_int_dom_ATP-bd_1"/>
</dbReference>
<dbReference type="SMART" id="SM00086">
    <property type="entry name" value="PAC"/>
    <property type="match status" value="1"/>
</dbReference>
<reference evidence="11 12" key="1">
    <citation type="journal article" date="2016" name="Int. J. Syst. Evol. Microbiol.">
        <title>Oceanobacillus halophilus sp. nov., a novel moderately halophilic bacterium from a hypersaline lake.</title>
        <authorList>
            <person name="Amoozegar M.A."/>
            <person name="Bagheri M."/>
            <person name="Makhdoumi A."/>
            <person name="Nikou M.M."/>
            <person name="Fazeli S.A.S."/>
            <person name="Schumann P."/>
            <person name="Sproer C."/>
            <person name="Sanchez-Porro C."/>
            <person name="Ventosa A."/>
        </authorList>
    </citation>
    <scope>NUCLEOTIDE SEQUENCE [LARGE SCALE GENOMIC DNA]</scope>
    <source>
        <strain evidence="11 12">DSM 23996</strain>
    </source>
</reference>
<feature type="coiled-coil region" evidence="7">
    <location>
        <begin position="125"/>
        <end position="152"/>
    </location>
</feature>
<evidence type="ECO:0000259" key="9">
    <source>
        <dbReference type="PROSITE" id="PS50112"/>
    </source>
</evidence>
<dbReference type="PROSITE" id="PS00675">
    <property type="entry name" value="SIGMA54_INTERACT_1"/>
    <property type="match status" value="1"/>
</dbReference>
<evidence type="ECO:0000256" key="2">
    <source>
        <dbReference type="ARBA" id="ARBA00022797"/>
    </source>
</evidence>
<dbReference type="Pfam" id="PF18024">
    <property type="entry name" value="HTH_50"/>
    <property type="match status" value="1"/>
</dbReference>
<dbReference type="PROSITE" id="PS00688">
    <property type="entry name" value="SIGMA54_INTERACT_3"/>
    <property type="match status" value="1"/>
</dbReference>
<dbReference type="Proteomes" id="UP000269301">
    <property type="component" value="Unassembled WGS sequence"/>
</dbReference>
<protein>
    <recommendedName>
        <fullName evidence="6">HTH-type transcriptional regulatory protein TyrR</fullName>
    </recommendedName>
</protein>
<dbReference type="FunFam" id="3.40.50.300:FF:000006">
    <property type="entry name" value="DNA-binding transcriptional regulator NtrC"/>
    <property type="match status" value="1"/>
</dbReference>
<proteinExistence type="predicted"/>
<keyword evidence="2" id="KW-0058">Aromatic hydrocarbons catabolism</keyword>
<dbReference type="NCBIfam" id="TIGR00229">
    <property type="entry name" value="sensory_box"/>
    <property type="match status" value="1"/>
</dbReference>
<dbReference type="PROSITE" id="PS50045">
    <property type="entry name" value="SIGMA54_INTERACT_4"/>
    <property type="match status" value="1"/>
</dbReference>
<dbReference type="PROSITE" id="PS50113">
    <property type="entry name" value="PAC"/>
    <property type="match status" value="1"/>
</dbReference>
<keyword evidence="5" id="KW-0804">Transcription</keyword>
<evidence type="ECO:0000259" key="8">
    <source>
        <dbReference type="PROSITE" id="PS50045"/>
    </source>
</evidence>
<evidence type="ECO:0000256" key="5">
    <source>
        <dbReference type="ARBA" id="ARBA00023163"/>
    </source>
</evidence>
<dbReference type="SMART" id="SM00382">
    <property type="entry name" value="AAA"/>
    <property type="match status" value="1"/>
</dbReference>
<dbReference type="Pfam" id="PF00158">
    <property type="entry name" value="Sigma54_activat"/>
    <property type="match status" value="1"/>
</dbReference>
<dbReference type="InterPro" id="IPR001610">
    <property type="entry name" value="PAC"/>
</dbReference>
<keyword evidence="4" id="KW-0805">Transcription regulation</keyword>
<evidence type="ECO:0000313" key="11">
    <source>
        <dbReference type="EMBL" id="RKQ29329.1"/>
    </source>
</evidence>
<dbReference type="RefSeq" id="WP_121205916.1">
    <property type="nucleotide sequence ID" value="NZ_RBZP01000024.1"/>
</dbReference>
<dbReference type="InterPro" id="IPR003593">
    <property type="entry name" value="AAA+_ATPase"/>
</dbReference>
<evidence type="ECO:0000313" key="12">
    <source>
        <dbReference type="Proteomes" id="UP000269301"/>
    </source>
</evidence>
<dbReference type="InterPro" id="IPR030828">
    <property type="entry name" value="HTH_TyrR"/>
</dbReference>
<evidence type="ECO:0000256" key="4">
    <source>
        <dbReference type="ARBA" id="ARBA00023015"/>
    </source>
</evidence>
<dbReference type="PANTHER" id="PTHR32071">
    <property type="entry name" value="TRANSCRIPTIONAL REGULATORY PROTEIN"/>
    <property type="match status" value="1"/>
</dbReference>
<dbReference type="Pfam" id="PF25601">
    <property type="entry name" value="AAA_lid_14"/>
    <property type="match status" value="1"/>
</dbReference>
<dbReference type="OrthoDB" id="9771372at2"/>
<dbReference type="SUPFAM" id="SSF52540">
    <property type="entry name" value="P-loop containing nucleoside triphosphate hydrolases"/>
    <property type="match status" value="1"/>
</dbReference>
<feature type="domain" description="PAC" evidence="10">
    <location>
        <begin position="82"/>
        <end position="134"/>
    </location>
</feature>